<name>A0A2Z4FHB5_9DELT</name>
<feature type="compositionally biased region" description="Polar residues" evidence="1">
    <location>
        <begin position="1"/>
        <end position="24"/>
    </location>
</feature>
<reference evidence="3 4" key="1">
    <citation type="submission" date="2018-06" db="EMBL/GenBank/DDBJ databases">
        <title>Lujinxingia sediminis gen. nov. sp. nov., a new facultative anaerobic member of the class Deltaproteobacteria, and proposal of Lujinxingaceae fam. nov.</title>
        <authorList>
            <person name="Guo L.-Y."/>
            <person name="Li C.-M."/>
            <person name="Wang S."/>
            <person name="Du Z.-J."/>
        </authorList>
    </citation>
    <scope>NUCLEOTIDE SEQUENCE [LARGE SCALE GENOMIC DNA]</scope>
    <source>
        <strain evidence="3 4">FA350</strain>
    </source>
</reference>
<dbReference type="Proteomes" id="UP000249799">
    <property type="component" value="Chromosome"/>
</dbReference>
<dbReference type="Gene3D" id="3.30.70.1290">
    <property type="entry name" value="Transposase IS200-like"/>
    <property type="match status" value="2"/>
</dbReference>
<evidence type="ECO:0000259" key="2">
    <source>
        <dbReference type="SMART" id="SM01321"/>
    </source>
</evidence>
<dbReference type="AlphaFoldDB" id="A0A2Z4FHB5"/>
<dbReference type="PANTHER" id="PTHR33360">
    <property type="entry name" value="TRANSPOSASE FOR INSERTION SEQUENCE ELEMENT IS200"/>
    <property type="match status" value="1"/>
</dbReference>
<dbReference type="KEGG" id="bsed:DN745_02660"/>
<dbReference type="SUPFAM" id="SSF143422">
    <property type="entry name" value="Transposase IS200-like"/>
    <property type="match status" value="1"/>
</dbReference>
<proteinExistence type="predicted"/>
<accession>A0A2Z4FHB5</accession>
<dbReference type="SMART" id="SM01321">
    <property type="entry name" value="Y1_Tnp"/>
    <property type="match status" value="1"/>
</dbReference>
<evidence type="ECO:0000313" key="4">
    <source>
        <dbReference type="Proteomes" id="UP000249799"/>
    </source>
</evidence>
<dbReference type="PANTHER" id="PTHR33360:SF2">
    <property type="entry name" value="TRANSPOSASE FOR INSERTION SEQUENCE ELEMENT IS200"/>
    <property type="match status" value="1"/>
</dbReference>
<dbReference type="RefSeq" id="WP_111331920.1">
    <property type="nucleotide sequence ID" value="NZ_CP030032.1"/>
</dbReference>
<dbReference type="GO" id="GO:0003677">
    <property type="term" value="F:DNA binding"/>
    <property type="evidence" value="ECO:0007669"/>
    <property type="project" value="InterPro"/>
</dbReference>
<protein>
    <recommendedName>
        <fullName evidence="2">Transposase IS200-like domain-containing protein</fullName>
    </recommendedName>
</protein>
<dbReference type="EMBL" id="CP030032">
    <property type="protein sequence ID" value="AWV88299.1"/>
    <property type="molecule type" value="Genomic_DNA"/>
</dbReference>
<feature type="region of interest" description="Disordered" evidence="1">
    <location>
        <begin position="1"/>
        <end position="41"/>
    </location>
</feature>
<evidence type="ECO:0000313" key="3">
    <source>
        <dbReference type="EMBL" id="AWV88299.1"/>
    </source>
</evidence>
<evidence type="ECO:0000256" key="1">
    <source>
        <dbReference type="SAM" id="MobiDB-lite"/>
    </source>
</evidence>
<organism evidence="3 4">
    <name type="scientific">Bradymonas sediminis</name>
    <dbReference type="NCBI Taxonomy" id="1548548"/>
    <lineage>
        <taxon>Bacteria</taxon>
        <taxon>Deltaproteobacteria</taxon>
        <taxon>Bradymonadales</taxon>
        <taxon>Bradymonadaceae</taxon>
        <taxon>Bradymonas</taxon>
    </lineage>
</organism>
<sequence length="351" mass="40104">MQQTPAGSPGGSVTSVTEQQQMAANQRHGAADPRRLARRERHWPPNVFSRKVLLYRSFSQHPTARRSLKKASLCRRQSKLERHAMSIEPYYTPERTKCAYRLYYSWLGWPSMNTALPELEGPAIADLRDAWEVDGIRLLERAYSPREVRMLSSVKPSVSPVLFTARMKGRLDHAMRQRQACVKFSRKVAMVSVGNNIQAVVERYVANQARKEPLADPRSNVFLQQFTVVDSTVDLAMPTCSNAGRYWYNLHLVLVTRNRIRILDARRLGMLRDGCLRVAATRGHQISRLAVVFDHLHIALRGAIDQSPAEIALCYMNNLAYFLRQDALWQPSYYVGTFGQYNLGAIRLNCR</sequence>
<gene>
    <name evidence="3" type="ORF">DN745_02660</name>
</gene>
<dbReference type="InterPro" id="IPR036515">
    <property type="entry name" value="Transposase_17_sf"/>
</dbReference>
<dbReference type="OrthoDB" id="275063at2"/>
<dbReference type="InterPro" id="IPR002686">
    <property type="entry name" value="Transposase_17"/>
</dbReference>
<dbReference type="Pfam" id="PF01797">
    <property type="entry name" value="Y1_Tnp"/>
    <property type="match status" value="1"/>
</dbReference>
<feature type="domain" description="Transposase IS200-like" evidence="2">
    <location>
        <begin position="246"/>
        <end position="349"/>
    </location>
</feature>
<dbReference type="GO" id="GO:0006313">
    <property type="term" value="P:DNA transposition"/>
    <property type="evidence" value="ECO:0007669"/>
    <property type="project" value="InterPro"/>
</dbReference>
<dbReference type="GO" id="GO:0004803">
    <property type="term" value="F:transposase activity"/>
    <property type="evidence" value="ECO:0007669"/>
    <property type="project" value="InterPro"/>
</dbReference>
<keyword evidence="4" id="KW-1185">Reference proteome</keyword>